<dbReference type="Gene3D" id="3.40.50.720">
    <property type="entry name" value="NAD(P)-binding Rossmann-like Domain"/>
    <property type="match status" value="1"/>
</dbReference>
<comment type="caution">
    <text evidence="3">The sequence shown here is derived from an EMBL/GenBank/DDBJ whole genome shotgun (WGS) entry which is preliminary data.</text>
</comment>
<evidence type="ECO:0000259" key="1">
    <source>
        <dbReference type="Pfam" id="PF02625"/>
    </source>
</evidence>
<dbReference type="Pfam" id="PF02625">
    <property type="entry name" value="XdhC_CoxI"/>
    <property type="match status" value="1"/>
</dbReference>
<dbReference type="InterPro" id="IPR003777">
    <property type="entry name" value="XdhC_CoxI"/>
</dbReference>
<dbReference type="Pfam" id="PF13478">
    <property type="entry name" value="XdhC_C"/>
    <property type="match status" value="1"/>
</dbReference>
<evidence type="ECO:0000313" key="3">
    <source>
        <dbReference type="EMBL" id="TBH73275.1"/>
    </source>
</evidence>
<dbReference type="AlphaFoldDB" id="A0A4V2IVR4"/>
<evidence type="ECO:0000259" key="2">
    <source>
        <dbReference type="Pfam" id="PF13478"/>
    </source>
</evidence>
<dbReference type="PANTHER" id="PTHR30388">
    <property type="entry name" value="ALDEHYDE OXIDOREDUCTASE MOLYBDENUM COFACTOR ASSEMBLY PROTEIN"/>
    <property type="match status" value="1"/>
</dbReference>
<dbReference type="RefSeq" id="WP_130923388.1">
    <property type="nucleotide sequence ID" value="NZ_JAANOM010000003.1"/>
</dbReference>
<dbReference type="OrthoDB" id="9773039at2"/>
<sequence>MKELYTVIQQVKDLQKSGLKFVLATVVRVEGSAYRRPGARMLIAEDGNWWGGISGGCLEGDILKKAQLALFSQNYKTITYDTREEDPFALGIGLGCQGVIEIHINPFQDQINALVEALKSHLEGNVAHTLQMHLSANFKIELDDAFASHGSEWSDGVFTEYLPAPMTVWVFGNQFDAQGFIQQASALAWRVNWVGILSKMASHLTVQGRYGYEDLWPIQSSDFLVMMTHDLEKDVKILEKLLSAPVTPAYVGILGPKKRFEKLQNHFKQDLVTLLPISTPIGLDIGAEGPEEIAISIMAEILTLKNNRNGQRLHLRDRAIHE</sequence>
<proteinExistence type="predicted"/>
<feature type="domain" description="XdhC- CoxI" evidence="1">
    <location>
        <begin position="15"/>
        <end position="81"/>
    </location>
</feature>
<reference evidence="3 4" key="1">
    <citation type="submission" date="2019-02" db="EMBL/GenBank/DDBJ databases">
        <title>Genome of a new Bacteroidetes strain.</title>
        <authorList>
            <person name="Pitt A."/>
        </authorList>
    </citation>
    <scope>NUCLEOTIDE SEQUENCE [LARGE SCALE GENOMIC DNA]</scope>
    <source>
        <strain evidence="3 4">103A-SOEBACH</strain>
    </source>
</reference>
<dbReference type="EMBL" id="SEWY01000003">
    <property type="protein sequence ID" value="TBH73275.1"/>
    <property type="molecule type" value="Genomic_DNA"/>
</dbReference>
<dbReference type="InterPro" id="IPR027051">
    <property type="entry name" value="XdhC_Rossmann_dom"/>
</dbReference>
<keyword evidence="4" id="KW-1185">Reference proteome</keyword>
<dbReference type="Proteomes" id="UP000293583">
    <property type="component" value="Unassembled WGS sequence"/>
</dbReference>
<protein>
    <submittedName>
        <fullName evidence="3">XdhC family protein</fullName>
    </submittedName>
</protein>
<evidence type="ECO:0000313" key="4">
    <source>
        <dbReference type="Proteomes" id="UP000293583"/>
    </source>
</evidence>
<name>A0A4V2IVR4_9BACT</name>
<organism evidence="3 4">
    <name type="scientific">Aquirufa antheringensis</name>
    <dbReference type="NCBI Taxonomy" id="2516559"/>
    <lineage>
        <taxon>Bacteria</taxon>
        <taxon>Pseudomonadati</taxon>
        <taxon>Bacteroidota</taxon>
        <taxon>Cytophagia</taxon>
        <taxon>Cytophagales</taxon>
        <taxon>Flectobacillaceae</taxon>
        <taxon>Aquirufa</taxon>
    </lineage>
</organism>
<gene>
    <name evidence="3" type="ORF">EWU20_07845</name>
</gene>
<dbReference type="PANTHER" id="PTHR30388:SF6">
    <property type="entry name" value="XANTHINE DEHYDROGENASE SUBUNIT A-RELATED"/>
    <property type="match status" value="1"/>
</dbReference>
<dbReference type="InterPro" id="IPR052698">
    <property type="entry name" value="MoCofactor_Util/Proc"/>
</dbReference>
<feature type="domain" description="XdhC Rossmann" evidence="2">
    <location>
        <begin position="168"/>
        <end position="301"/>
    </location>
</feature>
<accession>A0A4V2IVR4</accession>